<name>Q07U59_RHOP5</name>
<sequence length="91" mass="10006">MTGTAERNYKPIDYLATVLQTSGMILVRTGGYLEALKDAQNLGTFHELWEIKRAREEIYIASAALDAYAAITADKKRDVSVNVGSSDPQRG</sequence>
<reference evidence="1" key="1">
    <citation type="submission" date="2006-09" db="EMBL/GenBank/DDBJ databases">
        <title>Complete sequence of Rhodopseudomonas palustris BisA53.</title>
        <authorList>
            <consortium name="US DOE Joint Genome Institute"/>
            <person name="Copeland A."/>
            <person name="Lucas S."/>
            <person name="Lapidus A."/>
            <person name="Barry K."/>
            <person name="Detter J.C."/>
            <person name="Glavina del Rio T."/>
            <person name="Hammon N."/>
            <person name="Israni S."/>
            <person name="Dalin E."/>
            <person name="Tice H."/>
            <person name="Pitluck S."/>
            <person name="Chain P."/>
            <person name="Malfatti S."/>
            <person name="Shin M."/>
            <person name="Vergez L."/>
            <person name="Schmutz J."/>
            <person name="Larimer F."/>
            <person name="Land M."/>
            <person name="Hauser L."/>
            <person name="Pelletier D.A."/>
            <person name="Kyrpides N."/>
            <person name="Kim E."/>
            <person name="Harwood C.S."/>
            <person name="Oda Y."/>
            <person name="Richardson P."/>
        </authorList>
    </citation>
    <scope>NUCLEOTIDE SEQUENCE [LARGE SCALE GENOMIC DNA]</scope>
    <source>
        <strain evidence="1">BisA53</strain>
    </source>
</reference>
<organism evidence="1">
    <name type="scientific">Rhodopseudomonas palustris (strain BisA53)</name>
    <dbReference type="NCBI Taxonomy" id="316055"/>
    <lineage>
        <taxon>Bacteria</taxon>
        <taxon>Pseudomonadati</taxon>
        <taxon>Pseudomonadota</taxon>
        <taxon>Alphaproteobacteria</taxon>
        <taxon>Hyphomicrobiales</taxon>
        <taxon>Nitrobacteraceae</taxon>
        <taxon>Rhodopseudomonas</taxon>
    </lineage>
</organism>
<protein>
    <submittedName>
        <fullName evidence="1">Uncharacterized protein</fullName>
    </submittedName>
</protein>
<dbReference type="HOGENOM" id="CLU_2424957_0_0_5"/>
<dbReference type="STRING" id="316055.RPE_0566"/>
<dbReference type="KEGG" id="rpe:RPE_0566"/>
<gene>
    <name evidence="1" type="ordered locus">RPE_0566</name>
</gene>
<proteinExistence type="predicted"/>
<accession>Q07U59</accession>
<dbReference type="AlphaFoldDB" id="Q07U59"/>
<evidence type="ECO:0000313" key="1">
    <source>
        <dbReference type="EMBL" id="ABJ04525.1"/>
    </source>
</evidence>
<dbReference type="EMBL" id="CP000463">
    <property type="protein sequence ID" value="ABJ04525.1"/>
    <property type="molecule type" value="Genomic_DNA"/>
</dbReference>